<reference evidence="2" key="1">
    <citation type="submission" date="2022-06" db="EMBL/GenBank/DDBJ databases">
        <title>Uncovering the hologenomic basis of an extraordinary plant invasion.</title>
        <authorList>
            <person name="Bieker V.C."/>
            <person name="Martin M.D."/>
            <person name="Gilbert T."/>
            <person name="Hodgins K."/>
            <person name="Battlay P."/>
            <person name="Petersen B."/>
            <person name="Wilson J."/>
        </authorList>
    </citation>
    <scope>NUCLEOTIDE SEQUENCE</scope>
    <source>
        <strain evidence="2">AA19_3_7</strain>
        <tissue evidence="2">Leaf</tissue>
    </source>
</reference>
<protein>
    <submittedName>
        <fullName evidence="2">Uncharacterized protein</fullName>
    </submittedName>
</protein>
<dbReference type="Proteomes" id="UP001206925">
    <property type="component" value="Unassembled WGS sequence"/>
</dbReference>
<name>A0AAD5CKA9_AMBAR</name>
<feature type="chain" id="PRO_5042142063" evidence="1">
    <location>
        <begin position="20"/>
        <end position="76"/>
    </location>
</feature>
<dbReference type="AlphaFoldDB" id="A0AAD5CKA9"/>
<keyword evidence="3" id="KW-1185">Reference proteome</keyword>
<evidence type="ECO:0000256" key="1">
    <source>
        <dbReference type="SAM" id="SignalP"/>
    </source>
</evidence>
<gene>
    <name evidence="2" type="ORF">M8C21_020108</name>
</gene>
<feature type="non-terminal residue" evidence="2">
    <location>
        <position position="1"/>
    </location>
</feature>
<accession>A0AAD5CKA9</accession>
<evidence type="ECO:0000313" key="2">
    <source>
        <dbReference type="EMBL" id="KAI7743129.1"/>
    </source>
</evidence>
<dbReference type="EMBL" id="JAMZMK010007811">
    <property type="protein sequence ID" value="KAI7743129.1"/>
    <property type="molecule type" value="Genomic_DNA"/>
</dbReference>
<comment type="caution">
    <text evidence="2">The sequence shown here is derived from an EMBL/GenBank/DDBJ whole genome shotgun (WGS) entry which is preliminary data.</text>
</comment>
<organism evidence="2 3">
    <name type="scientific">Ambrosia artemisiifolia</name>
    <name type="common">Common ragweed</name>
    <dbReference type="NCBI Taxonomy" id="4212"/>
    <lineage>
        <taxon>Eukaryota</taxon>
        <taxon>Viridiplantae</taxon>
        <taxon>Streptophyta</taxon>
        <taxon>Embryophyta</taxon>
        <taxon>Tracheophyta</taxon>
        <taxon>Spermatophyta</taxon>
        <taxon>Magnoliopsida</taxon>
        <taxon>eudicotyledons</taxon>
        <taxon>Gunneridae</taxon>
        <taxon>Pentapetalae</taxon>
        <taxon>asterids</taxon>
        <taxon>campanulids</taxon>
        <taxon>Asterales</taxon>
        <taxon>Asteraceae</taxon>
        <taxon>Asteroideae</taxon>
        <taxon>Heliantheae alliance</taxon>
        <taxon>Heliantheae</taxon>
        <taxon>Ambrosia</taxon>
    </lineage>
</organism>
<sequence length="76" mass="8854">MVVLHWIISTLLLLLPISMKKLKDIDYLRPQVCKAMELSGVDLLICLYTISINEELEKALANIHVIILTYQRRFKN</sequence>
<feature type="signal peptide" evidence="1">
    <location>
        <begin position="1"/>
        <end position="19"/>
    </location>
</feature>
<keyword evidence="1" id="KW-0732">Signal</keyword>
<evidence type="ECO:0000313" key="3">
    <source>
        <dbReference type="Proteomes" id="UP001206925"/>
    </source>
</evidence>
<proteinExistence type="predicted"/>